<sequence length="362" mass="40645">MAKEKNFNPVAAHHKAEKAKNLKKSKAQVAAQRTEKLARRNPERIQRQIDDLKAAQEAGELRPHDRQRLEQLEKDLKGIRKARETLGDKAPQFSERRNGEGEGQGHGRNRGRGGDSVLGKRRRSGYGEEGDSSETDEDVRDIPMPRDTPPPLPRREKRSNNPNLTPLGVSPDGVRLPHALPSKPIVESKTVYEAAPVHRDLRKEATRFVPAAVQVKFKAARGEGRLLEPEELEKLEQAGYKDAKKAAKEAEKEATFSMMNFATSSRRKGEDIDLESEEAKFERELMDVEKDLDIARQNTADAMRRDITGLVDEAEKEAEFSIMARGIDSVEGEKGERLVEKTLDNVGKPFMVQMEDASDEDP</sequence>
<dbReference type="GO" id="GO:0006396">
    <property type="term" value="P:RNA processing"/>
    <property type="evidence" value="ECO:0007669"/>
    <property type="project" value="InterPro"/>
</dbReference>
<evidence type="ECO:0000313" key="4">
    <source>
        <dbReference type="Proteomes" id="UP000799429"/>
    </source>
</evidence>
<feature type="compositionally biased region" description="Basic and acidic residues" evidence="1">
    <location>
        <begin position="33"/>
        <end position="87"/>
    </location>
</feature>
<gene>
    <name evidence="3" type="ORF">M501DRAFT_1003199</name>
</gene>
<dbReference type="Proteomes" id="UP000799429">
    <property type="component" value="Unassembled WGS sequence"/>
</dbReference>
<evidence type="ECO:0000256" key="1">
    <source>
        <dbReference type="SAM" id="MobiDB-lite"/>
    </source>
</evidence>
<dbReference type="OrthoDB" id="5597581at2759"/>
<dbReference type="EMBL" id="MU006094">
    <property type="protein sequence ID" value="KAF2839753.1"/>
    <property type="molecule type" value="Genomic_DNA"/>
</dbReference>
<dbReference type="InterPro" id="IPR019007">
    <property type="entry name" value="Wbp11/ELF5/Saf1_N"/>
</dbReference>
<accession>A0A9P4SBS2</accession>
<feature type="region of interest" description="Disordered" evidence="1">
    <location>
        <begin position="1"/>
        <end position="181"/>
    </location>
</feature>
<feature type="compositionally biased region" description="Basic residues" evidence="1">
    <location>
        <begin position="12"/>
        <end position="26"/>
    </location>
</feature>
<name>A0A9P4SBS2_9PEZI</name>
<proteinExistence type="predicted"/>
<comment type="caution">
    <text evidence="3">The sequence shown here is derived from an EMBL/GenBank/DDBJ whole genome shotgun (WGS) entry which is preliminary data.</text>
</comment>
<organism evidence="3 4">
    <name type="scientific">Patellaria atrata CBS 101060</name>
    <dbReference type="NCBI Taxonomy" id="1346257"/>
    <lineage>
        <taxon>Eukaryota</taxon>
        <taxon>Fungi</taxon>
        <taxon>Dikarya</taxon>
        <taxon>Ascomycota</taxon>
        <taxon>Pezizomycotina</taxon>
        <taxon>Dothideomycetes</taxon>
        <taxon>Dothideomycetes incertae sedis</taxon>
        <taxon>Patellariales</taxon>
        <taxon>Patellariaceae</taxon>
        <taxon>Patellaria</taxon>
    </lineage>
</organism>
<keyword evidence="4" id="KW-1185">Reference proteome</keyword>
<feature type="compositionally biased region" description="Basic and acidic residues" evidence="1">
    <location>
        <begin position="94"/>
        <end position="105"/>
    </location>
</feature>
<reference evidence="3" key="1">
    <citation type="journal article" date="2020" name="Stud. Mycol.">
        <title>101 Dothideomycetes genomes: a test case for predicting lifestyles and emergence of pathogens.</title>
        <authorList>
            <person name="Haridas S."/>
            <person name="Albert R."/>
            <person name="Binder M."/>
            <person name="Bloem J."/>
            <person name="Labutti K."/>
            <person name="Salamov A."/>
            <person name="Andreopoulos B."/>
            <person name="Baker S."/>
            <person name="Barry K."/>
            <person name="Bills G."/>
            <person name="Bluhm B."/>
            <person name="Cannon C."/>
            <person name="Castanera R."/>
            <person name="Culley D."/>
            <person name="Daum C."/>
            <person name="Ezra D."/>
            <person name="Gonzalez J."/>
            <person name="Henrissat B."/>
            <person name="Kuo A."/>
            <person name="Liang C."/>
            <person name="Lipzen A."/>
            <person name="Lutzoni F."/>
            <person name="Magnuson J."/>
            <person name="Mondo S."/>
            <person name="Nolan M."/>
            <person name="Ohm R."/>
            <person name="Pangilinan J."/>
            <person name="Park H.-J."/>
            <person name="Ramirez L."/>
            <person name="Alfaro M."/>
            <person name="Sun H."/>
            <person name="Tritt A."/>
            <person name="Yoshinaga Y."/>
            <person name="Zwiers L.-H."/>
            <person name="Turgeon B."/>
            <person name="Goodwin S."/>
            <person name="Spatafora J."/>
            <person name="Crous P."/>
            <person name="Grigoriev I."/>
        </authorList>
    </citation>
    <scope>NUCLEOTIDE SEQUENCE</scope>
    <source>
        <strain evidence="3">CBS 101060</strain>
    </source>
</reference>
<feature type="domain" description="Wbp11/ELF5/Saf1 N-terminal" evidence="2">
    <location>
        <begin position="4"/>
        <end position="81"/>
    </location>
</feature>
<evidence type="ECO:0000313" key="3">
    <source>
        <dbReference type="EMBL" id="KAF2839753.1"/>
    </source>
</evidence>
<dbReference type="AlphaFoldDB" id="A0A9P4SBS2"/>
<evidence type="ECO:0000259" key="2">
    <source>
        <dbReference type="Pfam" id="PF09429"/>
    </source>
</evidence>
<feature type="compositionally biased region" description="Acidic residues" evidence="1">
    <location>
        <begin position="128"/>
        <end position="139"/>
    </location>
</feature>
<protein>
    <recommendedName>
        <fullName evidence="2">Wbp11/ELF5/Saf1 N-terminal domain-containing protein</fullName>
    </recommendedName>
</protein>
<dbReference type="Pfam" id="PF09429">
    <property type="entry name" value="Wbp11"/>
    <property type="match status" value="1"/>
</dbReference>